<name>A0ABR9CMZ9_9HYPH</name>
<dbReference type="RefSeq" id="WP_192148329.1">
    <property type="nucleotide sequence ID" value="NZ_JACYXI010000006.1"/>
</dbReference>
<evidence type="ECO:0008006" key="3">
    <source>
        <dbReference type="Google" id="ProtNLM"/>
    </source>
</evidence>
<dbReference type="Proteomes" id="UP000632063">
    <property type="component" value="Unassembled WGS sequence"/>
</dbReference>
<organism evidence="1 2">
    <name type="scientific">Roseibium litorale</name>
    <dbReference type="NCBI Taxonomy" id="2803841"/>
    <lineage>
        <taxon>Bacteria</taxon>
        <taxon>Pseudomonadati</taxon>
        <taxon>Pseudomonadota</taxon>
        <taxon>Alphaproteobacteria</taxon>
        <taxon>Hyphomicrobiales</taxon>
        <taxon>Stappiaceae</taxon>
        <taxon>Roseibium</taxon>
    </lineage>
</organism>
<gene>
    <name evidence="1" type="ORF">IG616_11700</name>
</gene>
<evidence type="ECO:0000313" key="2">
    <source>
        <dbReference type="Proteomes" id="UP000632063"/>
    </source>
</evidence>
<keyword evidence="2" id="KW-1185">Reference proteome</keyword>
<proteinExistence type="predicted"/>
<reference evidence="2" key="1">
    <citation type="submission" date="2020-09" db="EMBL/GenBank/DDBJ databases">
        <title>The genome sequence of strain Labrenzia suaedae 4C16A.</title>
        <authorList>
            <person name="Liu Y."/>
        </authorList>
    </citation>
    <scope>NUCLEOTIDE SEQUENCE [LARGE SCALE GENOMIC DNA]</scope>
    <source>
        <strain evidence="2">4C16A</strain>
    </source>
</reference>
<accession>A0ABR9CMZ9</accession>
<reference evidence="1 2" key="2">
    <citation type="journal article" date="2021" name="Int. J. Syst. Evol. Microbiol.">
        <title>Roseibium litorale sp. nov., isolated from a tidal flat sediment and proposal for the reclassification of Labrenzia polysiphoniae as Roseibium polysiphoniae comb. nov.</title>
        <authorList>
            <person name="Liu Y."/>
            <person name="Pei T."/>
            <person name="Du J."/>
            <person name="Chao M."/>
            <person name="Deng M.R."/>
            <person name="Zhu H."/>
        </authorList>
    </citation>
    <scope>NUCLEOTIDE SEQUENCE [LARGE SCALE GENOMIC DNA]</scope>
    <source>
        <strain evidence="1 2">4C16A</strain>
    </source>
</reference>
<protein>
    <recommendedName>
        <fullName evidence="3">Nuclease</fullName>
    </recommendedName>
</protein>
<dbReference type="EMBL" id="JACYXI010000006">
    <property type="protein sequence ID" value="MBD8892215.1"/>
    <property type="molecule type" value="Genomic_DNA"/>
</dbReference>
<evidence type="ECO:0000313" key="1">
    <source>
        <dbReference type="EMBL" id="MBD8892215.1"/>
    </source>
</evidence>
<sequence>MAENLPPAAANCLPGDAAPAAITGPDEKGVFSALAATGSGGPGNRFVLADISPRTSPAEIAKTVQGETLWAWAAGKPNRWGLVPAWIVAAPQGTAGDTALQQIRLIDRGLAMAAPHFSSMACSKALIEAEHSARFAKRGRWQHEDALSTMNLNALTGAAGTYVLAEGRIVSLGKSAHTRYLNFGRNWKTDFTATLSTSQDKSFSDALAAAGMSLEDLAGHAVQIRGVVDLNDGPHIHMTHPGQLIILDGNEDRK</sequence>
<dbReference type="InterPro" id="IPR035437">
    <property type="entry name" value="SNase_OB-fold_sf"/>
</dbReference>
<comment type="caution">
    <text evidence="1">The sequence shown here is derived from an EMBL/GenBank/DDBJ whole genome shotgun (WGS) entry which is preliminary data.</text>
</comment>
<dbReference type="SUPFAM" id="SSF50199">
    <property type="entry name" value="Staphylococcal nuclease"/>
    <property type="match status" value="1"/>
</dbReference>